<dbReference type="Proteomes" id="UP001370758">
    <property type="component" value="Unassembled WGS sequence"/>
</dbReference>
<organism evidence="2 3">
    <name type="scientific">Arthrobotrys musiformis</name>
    <dbReference type="NCBI Taxonomy" id="47236"/>
    <lineage>
        <taxon>Eukaryota</taxon>
        <taxon>Fungi</taxon>
        <taxon>Dikarya</taxon>
        <taxon>Ascomycota</taxon>
        <taxon>Pezizomycotina</taxon>
        <taxon>Orbiliomycetes</taxon>
        <taxon>Orbiliales</taxon>
        <taxon>Orbiliaceae</taxon>
        <taxon>Arthrobotrys</taxon>
    </lineage>
</organism>
<dbReference type="InterPro" id="IPR027796">
    <property type="entry name" value="OTT_1508_deam-like"/>
</dbReference>
<dbReference type="EMBL" id="JAVHJL010000001">
    <property type="protein sequence ID" value="KAK6511738.1"/>
    <property type="molecule type" value="Genomic_DNA"/>
</dbReference>
<feature type="region of interest" description="Disordered" evidence="1">
    <location>
        <begin position="1"/>
        <end position="21"/>
    </location>
</feature>
<dbReference type="AlphaFoldDB" id="A0AAV9WQ02"/>
<accession>A0AAV9WQ02</accession>
<proteinExistence type="predicted"/>
<dbReference type="Pfam" id="PF14441">
    <property type="entry name" value="OTT_1508_deam"/>
    <property type="match status" value="1"/>
</dbReference>
<reference evidence="2 3" key="1">
    <citation type="submission" date="2023-08" db="EMBL/GenBank/DDBJ databases">
        <authorList>
            <person name="Palmer J.M."/>
        </authorList>
    </citation>
    <scope>NUCLEOTIDE SEQUENCE [LARGE SCALE GENOMIC DNA]</scope>
    <source>
        <strain evidence="2 3">TWF481</strain>
    </source>
</reference>
<sequence length="749" mass="83133">MPDEDPEAIADPPRKEMEATHNEKIEEDLAELSRRRFLTECYIVSRIQSDQAAAMRNDSLQSLRLMAKVERPGACQADNYELNEILDNLAFLLVKRRGSDRVAVAVTGFMKTKIELVAQVGMNSPPSASPQEGLNLMATANSQQRDMRGNLTSIQEHALKILNGAREYSKLAPGDPAQKVILKDFVKLQLDYSSDKLIDRASQAKRFTDKIKGFELISSPSAPLEVRKTGAKDEFSLPSVLGSKGEDRAKNIYRGLYEEFVSDSGLAQFLPVEEMMVLSRENFDVWTKVFTFLFDKIREEAKGLEKEVSGPGRNKGLEFVVYYLSFMEILVTKSQLFRDWVEVITRAVEGEKQRLAKEKELEEEKVGVMAGLGEPVAVGDPGTGPTSPSATSGEVPGASDPGHPIPKNRDRYQFKKTLKKIVPATIVNWLTSRPGRSKGAATHLDGGFSDPSRPSPGDNEGGHGSLQSIRPQEREGPPNIIERGDISPATRASSRVSTSCVGSFFDDEDENPGREGSEEFEEAATALSLPTDFSILWLIPQHLVAVRRILKSVLPKRLLIEREVQLEVLPCNESEPIMVSCEPLREALSRILRADKDTTKEEKANVLVDYLESRQMDTAAPIVNAPEHAELILSAYLQKRRREGRYFYPYIGISGPPCLICETVLLKEVEDPIYTQVGHGHMHTASIPGGFSLEHKSSAFEAVNNIAKRVCEEAYVQKRSEAQDSHYSIGRFSREGSADASPISLRPVF</sequence>
<keyword evidence="3" id="KW-1185">Reference proteome</keyword>
<gene>
    <name evidence="2" type="ORF">TWF481_000644</name>
</gene>
<feature type="region of interest" description="Disordered" evidence="1">
    <location>
        <begin position="372"/>
        <end position="409"/>
    </location>
</feature>
<name>A0AAV9WQ02_9PEZI</name>
<evidence type="ECO:0000256" key="1">
    <source>
        <dbReference type="SAM" id="MobiDB-lite"/>
    </source>
</evidence>
<feature type="compositionally biased region" description="Basic and acidic residues" evidence="1">
    <location>
        <begin position="12"/>
        <end position="21"/>
    </location>
</feature>
<comment type="caution">
    <text evidence="2">The sequence shown here is derived from an EMBL/GenBank/DDBJ whole genome shotgun (WGS) entry which is preliminary data.</text>
</comment>
<protein>
    <submittedName>
        <fullName evidence="2">Uncharacterized protein</fullName>
    </submittedName>
</protein>
<evidence type="ECO:0000313" key="3">
    <source>
        <dbReference type="Proteomes" id="UP001370758"/>
    </source>
</evidence>
<feature type="region of interest" description="Disordered" evidence="1">
    <location>
        <begin position="433"/>
        <end position="494"/>
    </location>
</feature>
<evidence type="ECO:0000313" key="2">
    <source>
        <dbReference type="EMBL" id="KAK6511738.1"/>
    </source>
</evidence>